<evidence type="ECO:0000256" key="2">
    <source>
        <dbReference type="ARBA" id="ARBA00022741"/>
    </source>
</evidence>
<evidence type="ECO:0000313" key="8">
    <source>
        <dbReference type="EMBL" id="KAK9825364.1"/>
    </source>
</evidence>
<sequence>MTAPRGAPTAALACKERYAPPAQHHIDPLGILSLADLWPVNSTSRAKPRPWPLGPAYNSSEFGLFINTSYVTLNYIHFLSPTYNNTGHPPGPVNMFHTAFTLMSRVLYPESLLWTVTYAYQINSPPPLGHPDCQYPDLTLQGHCANMIIYVPTPPNSTMSSWDDIVDVMGNLKLLPKLYEAGVEAGLPPIMPPKYIKREVIKGSLRPVRRFGSPLAMRTNASTLHLYGPDLAAFAGWQVEATKGALWDAYAEVAVYMDALQVQVGARTPSRAKGGANLCNLQGALCAPCGAPLAGPSVALTFSYDFFEMVVLDSDFERFRPVLTEDFMRDLHSRGIDVEAVRIEPASAVASAPARVRRGPVPSEPGWPHKAAAPGPSMSESVSDDALRGLLAHEDISLCCHSNGAPWLLGRGAHGKVYRAVRKSVQDAAVKLLTNVDAIQLALFIEEIQLLKRISFDRNVVQFYGACLESQPPMLVMEYMAGGDLFSALQSSVQGSGAAHPLSWWRRGRSIALGIARGLHFLHSEHVVHNDLKTKNILLSENYETAKIADVGLARIMDTSHMSTGMAPCGTFAYAAPELLMGRRCDEKVDIYSFGVVLWELVCRERPLRGHLRAPHVPGECPASVRALVDACIEADAPAQRPSAYEVFVRLAASPATLEAAASARMRTLRRVPRPVRAISWARAAGRPA</sequence>
<dbReference type="InterPro" id="IPR011009">
    <property type="entry name" value="Kinase-like_dom_sf"/>
</dbReference>
<dbReference type="Proteomes" id="UP001445335">
    <property type="component" value="Unassembled WGS sequence"/>
</dbReference>
<feature type="binding site" evidence="5">
    <location>
        <position position="431"/>
    </location>
    <ligand>
        <name>ATP</name>
        <dbReference type="ChEBI" id="CHEBI:30616"/>
    </ligand>
</feature>
<accession>A0AAW1QV57</accession>
<feature type="domain" description="Protein kinase" evidence="7">
    <location>
        <begin position="403"/>
        <end position="657"/>
    </location>
</feature>
<comment type="caution">
    <text evidence="8">The sequence shown here is derived from an EMBL/GenBank/DDBJ whole genome shotgun (WGS) entry which is preliminary data.</text>
</comment>
<protein>
    <recommendedName>
        <fullName evidence="7">Protein kinase domain-containing protein</fullName>
    </recommendedName>
</protein>
<dbReference type="CDD" id="cd13999">
    <property type="entry name" value="STKc_MAP3K-like"/>
    <property type="match status" value="1"/>
</dbReference>
<evidence type="ECO:0000256" key="4">
    <source>
        <dbReference type="ARBA" id="ARBA00022840"/>
    </source>
</evidence>
<dbReference type="Gene3D" id="1.10.510.10">
    <property type="entry name" value="Transferase(Phosphotransferase) domain 1"/>
    <property type="match status" value="1"/>
</dbReference>
<dbReference type="AlphaFoldDB" id="A0AAW1QV57"/>
<keyword evidence="9" id="KW-1185">Reference proteome</keyword>
<dbReference type="PANTHER" id="PTHR44329">
    <property type="entry name" value="SERINE/THREONINE-PROTEIN KINASE TNNI3K-RELATED"/>
    <property type="match status" value="1"/>
</dbReference>
<evidence type="ECO:0000259" key="7">
    <source>
        <dbReference type="PROSITE" id="PS50011"/>
    </source>
</evidence>
<dbReference type="InterPro" id="IPR017441">
    <property type="entry name" value="Protein_kinase_ATP_BS"/>
</dbReference>
<dbReference type="GO" id="GO:0005524">
    <property type="term" value="F:ATP binding"/>
    <property type="evidence" value="ECO:0007669"/>
    <property type="project" value="UniProtKB-UniRule"/>
</dbReference>
<dbReference type="EMBL" id="JALJOU010000075">
    <property type="protein sequence ID" value="KAK9825364.1"/>
    <property type="molecule type" value="Genomic_DNA"/>
</dbReference>
<reference evidence="8 9" key="1">
    <citation type="journal article" date="2024" name="Nat. Commun.">
        <title>Phylogenomics reveals the evolutionary origins of lichenization in chlorophyte algae.</title>
        <authorList>
            <person name="Puginier C."/>
            <person name="Libourel C."/>
            <person name="Otte J."/>
            <person name="Skaloud P."/>
            <person name="Haon M."/>
            <person name="Grisel S."/>
            <person name="Petersen M."/>
            <person name="Berrin J.G."/>
            <person name="Delaux P.M."/>
            <person name="Dal Grande F."/>
            <person name="Keller J."/>
        </authorList>
    </citation>
    <scope>NUCLEOTIDE SEQUENCE [LARGE SCALE GENOMIC DNA]</scope>
    <source>
        <strain evidence="8 9">SAG 245.80</strain>
    </source>
</reference>
<dbReference type="InterPro" id="IPR051681">
    <property type="entry name" value="Ser/Thr_Kinases-Pseudokinases"/>
</dbReference>
<evidence type="ECO:0000313" key="9">
    <source>
        <dbReference type="Proteomes" id="UP001445335"/>
    </source>
</evidence>
<feature type="region of interest" description="Disordered" evidence="6">
    <location>
        <begin position="354"/>
        <end position="379"/>
    </location>
</feature>
<evidence type="ECO:0000256" key="1">
    <source>
        <dbReference type="ARBA" id="ARBA00022679"/>
    </source>
</evidence>
<keyword evidence="1" id="KW-0808">Transferase</keyword>
<keyword evidence="2 5" id="KW-0547">Nucleotide-binding</keyword>
<evidence type="ECO:0000256" key="6">
    <source>
        <dbReference type="SAM" id="MobiDB-lite"/>
    </source>
</evidence>
<gene>
    <name evidence="8" type="ORF">WJX81_004084</name>
</gene>
<evidence type="ECO:0000256" key="3">
    <source>
        <dbReference type="ARBA" id="ARBA00022777"/>
    </source>
</evidence>
<proteinExistence type="predicted"/>
<dbReference type="PROSITE" id="PS00107">
    <property type="entry name" value="PROTEIN_KINASE_ATP"/>
    <property type="match status" value="1"/>
</dbReference>
<evidence type="ECO:0000256" key="5">
    <source>
        <dbReference type="PROSITE-ProRule" id="PRU10141"/>
    </source>
</evidence>
<dbReference type="GO" id="GO:0004674">
    <property type="term" value="F:protein serine/threonine kinase activity"/>
    <property type="evidence" value="ECO:0007669"/>
    <property type="project" value="TreeGrafter"/>
</dbReference>
<name>A0AAW1QV57_9CHLO</name>
<dbReference type="PROSITE" id="PS00108">
    <property type="entry name" value="PROTEIN_KINASE_ST"/>
    <property type="match status" value="1"/>
</dbReference>
<organism evidence="8 9">
    <name type="scientific">Elliptochloris bilobata</name>
    <dbReference type="NCBI Taxonomy" id="381761"/>
    <lineage>
        <taxon>Eukaryota</taxon>
        <taxon>Viridiplantae</taxon>
        <taxon>Chlorophyta</taxon>
        <taxon>core chlorophytes</taxon>
        <taxon>Trebouxiophyceae</taxon>
        <taxon>Trebouxiophyceae incertae sedis</taxon>
        <taxon>Elliptochloris clade</taxon>
        <taxon>Elliptochloris</taxon>
    </lineage>
</organism>
<dbReference type="InterPro" id="IPR008271">
    <property type="entry name" value="Ser/Thr_kinase_AS"/>
</dbReference>
<dbReference type="SMART" id="SM00220">
    <property type="entry name" value="S_TKc"/>
    <property type="match status" value="1"/>
</dbReference>
<keyword evidence="3" id="KW-0418">Kinase</keyword>
<dbReference type="Pfam" id="PF00069">
    <property type="entry name" value="Pkinase"/>
    <property type="match status" value="1"/>
</dbReference>
<dbReference type="PROSITE" id="PS50011">
    <property type="entry name" value="PROTEIN_KINASE_DOM"/>
    <property type="match status" value="1"/>
</dbReference>
<keyword evidence="4 5" id="KW-0067">ATP-binding</keyword>
<dbReference type="SUPFAM" id="SSF56112">
    <property type="entry name" value="Protein kinase-like (PK-like)"/>
    <property type="match status" value="1"/>
</dbReference>
<dbReference type="InterPro" id="IPR000719">
    <property type="entry name" value="Prot_kinase_dom"/>
</dbReference>